<evidence type="ECO:0000313" key="4">
    <source>
        <dbReference type="Proteomes" id="UP000029980"/>
    </source>
</evidence>
<dbReference type="Proteomes" id="UP000029980">
    <property type="component" value="Chromosome"/>
</dbReference>
<evidence type="ECO:0000259" key="2">
    <source>
        <dbReference type="Pfam" id="PF00857"/>
    </source>
</evidence>
<reference evidence="3 4" key="1">
    <citation type="journal article" date="2015" name="Int. J. Syst. Evol. Microbiol.">
        <title>Thermococcus eurythermalis sp. nov., a conditional piezophilic hyperthermophilic archaeon with a wide temperature range isolated from an oil-immersed chimney in the Guaymas Basin.</title>
        <authorList>
            <person name="Zhao W."/>
            <person name="Zeng X."/>
            <person name="Xiao X."/>
        </authorList>
    </citation>
    <scope>NUCLEOTIDE SEQUENCE [LARGE SCALE GENOMIC DNA]</scope>
    <source>
        <strain evidence="3 4">A501</strain>
    </source>
</reference>
<dbReference type="KEGG" id="teu:TEU_07825"/>
<dbReference type="SUPFAM" id="SSF52499">
    <property type="entry name" value="Isochorismatase-like hydrolases"/>
    <property type="match status" value="1"/>
</dbReference>
<proteinExistence type="predicted"/>
<dbReference type="GeneID" id="25153344"/>
<evidence type="ECO:0000313" key="3">
    <source>
        <dbReference type="EMBL" id="AIU70249.1"/>
    </source>
</evidence>
<feature type="domain" description="Isochorismatase-like" evidence="2">
    <location>
        <begin position="34"/>
        <end position="196"/>
    </location>
</feature>
<sequence>MKEDYFTEEFIAGMRGRYFRPRKWDRIRPFRKAAVLAIDLQRYFLTPESRAFLPSAPRFVPRLLEFYGEVEKLGVPIIFTRHFHQNDIMTRWWGGDMPKDDPLNGLLGEFQPFAGTVVEKRTYNAFYGTELEGVLRKLHVETVIITGVMTHLCCETTAREAFVRGFNVVFPVDGTLTQNRHFHEATLRNLSHGFAVTPLLSEVLEWLSSE</sequence>
<evidence type="ECO:0000256" key="1">
    <source>
        <dbReference type="ARBA" id="ARBA00022801"/>
    </source>
</evidence>
<dbReference type="AlphaFoldDB" id="A0A097QUU5"/>
<dbReference type="Pfam" id="PF00857">
    <property type="entry name" value="Isochorismatase"/>
    <property type="match status" value="1"/>
</dbReference>
<protein>
    <submittedName>
        <fullName evidence="3">Isochorismatase</fullName>
    </submittedName>
</protein>
<dbReference type="STRING" id="1505907.TEU_07825"/>
<dbReference type="CDD" id="cd00431">
    <property type="entry name" value="cysteine_hydrolases"/>
    <property type="match status" value="1"/>
</dbReference>
<name>A0A097QUU5_9EURY</name>
<organism evidence="3 4">
    <name type="scientific">Thermococcus eurythermalis</name>
    <dbReference type="NCBI Taxonomy" id="1505907"/>
    <lineage>
        <taxon>Archaea</taxon>
        <taxon>Methanobacteriati</taxon>
        <taxon>Methanobacteriota</taxon>
        <taxon>Thermococci</taxon>
        <taxon>Thermococcales</taxon>
        <taxon>Thermococcaceae</taxon>
        <taxon>Thermococcus</taxon>
    </lineage>
</organism>
<dbReference type="EMBL" id="CP008887">
    <property type="protein sequence ID" value="AIU70249.1"/>
    <property type="molecule type" value="Genomic_DNA"/>
</dbReference>
<dbReference type="PANTHER" id="PTHR43540">
    <property type="entry name" value="PEROXYUREIDOACRYLATE/UREIDOACRYLATE AMIDOHYDROLASE-RELATED"/>
    <property type="match status" value="1"/>
</dbReference>
<dbReference type="GO" id="GO:0016787">
    <property type="term" value="F:hydrolase activity"/>
    <property type="evidence" value="ECO:0007669"/>
    <property type="project" value="UniProtKB-KW"/>
</dbReference>
<accession>A0A097QUU5</accession>
<dbReference type="PANTHER" id="PTHR43540:SF6">
    <property type="entry name" value="ISOCHORISMATASE-LIKE DOMAIN-CONTAINING PROTEIN"/>
    <property type="match status" value="1"/>
</dbReference>
<gene>
    <name evidence="3" type="ORF">TEU_07825</name>
</gene>
<keyword evidence="4" id="KW-1185">Reference proteome</keyword>
<dbReference type="InterPro" id="IPR050272">
    <property type="entry name" value="Isochorismatase-like_hydrls"/>
</dbReference>
<dbReference type="RefSeq" id="WP_050003221.1">
    <property type="nucleotide sequence ID" value="NZ_CP008887.1"/>
</dbReference>
<dbReference type="OrthoDB" id="9194at2157"/>
<dbReference type="InterPro" id="IPR000868">
    <property type="entry name" value="Isochorismatase-like_dom"/>
</dbReference>
<dbReference type="InterPro" id="IPR036380">
    <property type="entry name" value="Isochorismatase-like_sf"/>
</dbReference>
<dbReference type="Gene3D" id="3.40.50.850">
    <property type="entry name" value="Isochorismatase-like"/>
    <property type="match status" value="1"/>
</dbReference>
<keyword evidence="1" id="KW-0378">Hydrolase</keyword>
<dbReference type="HOGENOM" id="CLU_068979_8_3_2"/>